<name>A0ABV3EF96_9ACTN</name>
<reference evidence="3 4" key="1">
    <citation type="submission" date="2024-06" db="EMBL/GenBank/DDBJ databases">
        <title>The Natural Products Discovery Center: Release of the First 8490 Sequenced Strains for Exploring Actinobacteria Biosynthetic Diversity.</title>
        <authorList>
            <person name="Kalkreuter E."/>
            <person name="Kautsar S.A."/>
            <person name="Yang D."/>
            <person name="Bader C.D."/>
            <person name="Teijaro C.N."/>
            <person name="Fluegel L."/>
            <person name="Davis C.M."/>
            <person name="Simpson J.R."/>
            <person name="Lauterbach L."/>
            <person name="Steele A.D."/>
            <person name="Gui C."/>
            <person name="Meng S."/>
            <person name="Li G."/>
            <person name="Viehrig K."/>
            <person name="Ye F."/>
            <person name="Su P."/>
            <person name="Kiefer A.F."/>
            <person name="Nichols A."/>
            <person name="Cepeda A.J."/>
            <person name="Yan W."/>
            <person name="Fan B."/>
            <person name="Jiang Y."/>
            <person name="Adhikari A."/>
            <person name="Zheng C.-J."/>
            <person name="Schuster L."/>
            <person name="Cowan T.M."/>
            <person name="Smanski M.J."/>
            <person name="Chevrette M.G."/>
            <person name="De Carvalho L.P.S."/>
            <person name="Shen B."/>
        </authorList>
    </citation>
    <scope>NUCLEOTIDE SEQUENCE [LARGE SCALE GENOMIC DNA]</scope>
    <source>
        <strain evidence="3 4">NPDC048274</strain>
    </source>
</reference>
<feature type="region of interest" description="Disordered" evidence="1">
    <location>
        <begin position="1"/>
        <end position="105"/>
    </location>
</feature>
<evidence type="ECO:0000313" key="4">
    <source>
        <dbReference type="Proteomes" id="UP001551582"/>
    </source>
</evidence>
<evidence type="ECO:0000313" key="3">
    <source>
        <dbReference type="EMBL" id="MEU9355830.1"/>
    </source>
</evidence>
<sequence length="488" mass="49315">MTAHDEASDPQNTRNGATARGETARGETARGETARGETARGETARGETARGGETARSDETARNGENTRSAEKARSIGKARDSGTTQSEADTRSVEYDGPEYDGPAYDGMDALMAALLDEPLPAPARQDAAFMAARSDAVADLAVLREQLALIGDALAAPDGTEDAVPTGRHEAAHPGRRPEPDDGPGQDASARPSAGTVPGTETGPPSAPRAPLRSLPSRSGKRPAPGDGPEPPVGPESPADSEPPVGPESPVGPEWPVGPESPAGQGSGVGPGPGDDTRNRAAGHPQARHPGTGRPGTAGGSRGPRRPRRRPLKVALGALAAVAAATVVVGMGWLVTHPGGAADASADKGVAADSREADSQAGGGVAFGSPRYLACARLVAEGTVLALDPVPGAAGTERVTLQASRVYKGDGANEGGSASDGDSEAEITFLRDTAGDRPLHPGDLVMIGLPLQGAHPDMVLVGETDIAPERARITASLPESRTLTCG</sequence>
<dbReference type="RefSeq" id="WP_359989103.1">
    <property type="nucleotide sequence ID" value="NZ_JBEZLS010000036.1"/>
</dbReference>
<keyword evidence="4" id="KW-1185">Reference proteome</keyword>
<gene>
    <name evidence="3" type="ORF">AB0D65_33750</name>
</gene>
<feature type="compositionally biased region" description="Basic and acidic residues" evidence="1">
    <location>
        <begin position="169"/>
        <end position="182"/>
    </location>
</feature>
<keyword evidence="2" id="KW-0812">Transmembrane</keyword>
<feature type="compositionally biased region" description="Basic and acidic residues" evidence="1">
    <location>
        <begin position="68"/>
        <end position="81"/>
    </location>
</feature>
<organism evidence="3 4">
    <name type="scientific">Streptomyces griseoloalbus</name>
    <dbReference type="NCBI Taxonomy" id="67303"/>
    <lineage>
        <taxon>Bacteria</taxon>
        <taxon>Bacillati</taxon>
        <taxon>Actinomycetota</taxon>
        <taxon>Actinomycetes</taxon>
        <taxon>Kitasatosporales</taxon>
        <taxon>Streptomycetaceae</taxon>
        <taxon>Streptomyces</taxon>
    </lineage>
</organism>
<feature type="compositionally biased region" description="Gly residues" evidence="1">
    <location>
        <begin position="295"/>
        <end position="304"/>
    </location>
</feature>
<comment type="caution">
    <text evidence="3">The sequence shown here is derived from an EMBL/GenBank/DDBJ whole genome shotgun (WGS) entry which is preliminary data.</text>
</comment>
<dbReference type="EMBL" id="JBEZLS010000036">
    <property type="protein sequence ID" value="MEU9355830.1"/>
    <property type="molecule type" value="Genomic_DNA"/>
</dbReference>
<feature type="region of interest" description="Disordered" evidence="1">
    <location>
        <begin position="156"/>
        <end position="310"/>
    </location>
</feature>
<keyword evidence="2" id="KW-1133">Transmembrane helix</keyword>
<accession>A0ABV3EF96</accession>
<proteinExistence type="predicted"/>
<dbReference type="Proteomes" id="UP001551582">
    <property type="component" value="Unassembled WGS sequence"/>
</dbReference>
<dbReference type="Pfam" id="PF05671">
    <property type="entry name" value="GETHR"/>
    <property type="match status" value="1"/>
</dbReference>
<protein>
    <submittedName>
        <fullName evidence="3">Uncharacterized protein</fullName>
    </submittedName>
</protein>
<evidence type="ECO:0000256" key="1">
    <source>
        <dbReference type="SAM" id="MobiDB-lite"/>
    </source>
</evidence>
<evidence type="ECO:0000256" key="2">
    <source>
        <dbReference type="SAM" id="Phobius"/>
    </source>
</evidence>
<feature type="transmembrane region" description="Helical" evidence="2">
    <location>
        <begin position="316"/>
        <end position="337"/>
    </location>
</feature>
<feature type="compositionally biased region" description="Low complexity" evidence="1">
    <location>
        <begin position="238"/>
        <end position="266"/>
    </location>
</feature>
<dbReference type="InterPro" id="IPR008627">
    <property type="entry name" value="GETHR_repeat"/>
</dbReference>
<keyword evidence="2" id="KW-0472">Membrane</keyword>
<feature type="compositionally biased region" description="Pro residues" evidence="1">
    <location>
        <begin position="228"/>
        <end position="237"/>
    </location>
</feature>
<feature type="compositionally biased region" description="Basic and acidic residues" evidence="1">
    <location>
        <begin position="22"/>
        <end position="62"/>
    </location>
</feature>